<name>A0A8H2WVB4_9AGAM</name>
<sequence>MAVELAIKSLDFLTELLPRLLARVPPTAARAPPNELQLQEMEARLQRLEATIQELSRGIDARDQAFDRISQNIATMNRTIRYNYRLAYARAFNASASEGASRVAALPPPDNSDVPAGLFPETVNGFIALGGHDLGLLFALYELPTLPTADDRLRALADYCCIQL</sequence>
<organism evidence="1 2">
    <name type="scientific">Rhizoctonia solani</name>
    <dbReference type="NCBI Taxonomy" id="456999"/>
    <lineage>
        <taxon>Eukaryota</taxon>
        <taxon>Fungi</taxon>
        <taxon>Dikarya</taxon>
        <taxon>Basidiomycota</taxon>
        <taxon>Agaricomycotina</taxon>
        <taxon>Agaricomycetes</taxon>
        <taxon>Cantharellales</taxon>
        <taxon>Ceratobasidiaceae</taxon>
        <taxon>Rhizoctonia</taxon>
    </lineage>
</organism>
<accession>A0A8H2WVB4</accession>
<dbReference type="Proteomes" id="UP000663843">
    <property type="component" value="Unassembled WGS sequence"/>
</dbReference>
<evidence type="ECO:0000313" key="2">
    <source>
        <dbReference type="Proteomes" id="UP000663843"/>
    </source>
</evidence>
<protein>
    <submittedName>
        <fullName evidence="1">Uncharacterized protein</fullName>
    </submittedName>
</protein>
<dbReference type="AlphaFoldDB" id="A0A8H2WVB4"/>
<dbReference type="EMBL" id="CAJMWT010001534">
    <property type="protein sequence ID" value="CAE6407647.1"/>
    <property type="molecule type" value="Genomic_DNA"/>
</dbReference>
<reference evidence="1" key="1">
    <citation type="submission" date="2021-01" db="EMBL/GenBank/DDBJ databases">
        <authorList>
            <person name="Kaushik A."/>
        </authorList>
    </citation>
    <scope>NUCLEOTIDE SEQUENCE</scope>
    <source>
        <strain evidence="1">AG2-2IIIB</strain>
    </source>
</reference>
<evidence type="ECO:0000313" key="1">
    <source>
        <dbReference type="EMBL" id="CAE6407647.1"/>
    </source>
</evidence>
<proteinExistence type="predicted"/>
<gene>
    <name evidence="1" type="ORF">RDB_LOCUS41353</name>
</gene>
<comment type="caution">
    <text evidence="1">The sequence shown here is derived from an EMBL/GenBank/DDBJ whole genome shotgun (WGS) entry which is preliminary data.</text>
</comment>